<dbReference type="Proteomes" id="UP001589619">
    <property type="component" value="Unassembled WGS sequence"/>
</dbReference>
<name>A0ABV5W8F6_9BACL</name>
<keyword evidence="3" id="KW-1185">Reference proteome</keyword>
<accession>A0ABV5W8F6</accession>
<gene>
    <name evidence="2" type="ORF">ACFFNY_35305</name>
</gene>
<comment type="caution">
    <text evidence="2">The sequence shown here is derived from an EMBL/GenBank/DDBJ whole genome shotgun (WGS) entry which is preliminary data.</text>
</comment>
<feature type="region of interest" description="Disordered" evidence="1">
    <location>
        <begin position="57"/>
        <end position="87"/>
    </location>
</feature>
<feature type="compositionally biased region" description="Basic residues" evidence="1">
    <location>
        <begin position="77"/>
        <end position="87"/>
    </location>
</feature>
<protein>
    <submittedName>
        <fullName evidence="2">Uncharacterized protein</fullName>
    </submittedName>
</protein>
<evidence type="ECO:0000313" key="2">
    <source>
        <dbReference type="EMBL" id="MFB9756864.1"/>
    </source>
</evidence>
<evidence type="ECO:0000313" key="3">
    <source>
        <dbReference type="Proteomes" id="UP001589619"/>
    </source>
</evidence>
<proteinExistence type="predicted"/>
<evidence type="ECO:0000256" key="1">
    <source>
        <dbReference type="SAM" id="MobiDB-lite"/>
    </source>
</evidence>
<sequence>MVDEGKYVEDSLFQAAETFQNGGAMKQKVNIDIFEVMKYLEIDPKKAYQFLSRLQYTEDESTTGGVQSRERVSLGKSRTRSKKMTDR</sequence>
<reference evidence="2 3" key="1">
    <citation type="submission" date="2024-09" db="EMBL/GenBank/DDBJ databases">
        <authorList>
            <person name="Sun Q."/>
            <person name="Mori K."/>
        </authorList>
    </citation>
    <scope>NUCLEOTIDE SEQUENCE [LARGE SCALE GENOMIC DNA]</scope>
    <source>
        <strain evidence="2 3">JCM 12520</strain>
    </source>
</reference>
<dbReference type="EMBL" id="JBHMAG010000029">
    <property type="protein sequence ID" value="MFB9756864.1"/>
    <property type="molecule type" value="Genomic_DNA"/>
</dbReference>
<dbReference type="RefSeq" id="WP_344904507.1">
    <property type="nucleotide sequence ID" value="NZ_BAAAYO010000002.1"/>
</dbReference>
<organism evidence="2 3">
    <name type="scientific">Paenibacillus hodogayensis</name>
    <dbReference type="NCBI Taxonomy" id="279208"/>
    <lineage>
        <taxon>Bacteria</taxon>
        <taxon>Bacillati</taxon>
        <taxon>Bacillota</taxon>
        <taxon>Bacilli</taxon>
        <taxon>Bacillales</taxon>
        <taxon>Paenibacillaceae</taxon>
        <taxon>Paenibacillus</taxon>
    </lineage>
</organism>